<comment type="subcellular location">
    <subcellularLocation>
        <location evidence="1 7">Nucleus</location>
    </subcellularLocation>
</comment>
<dbReference type="InterPro" id="IPR031693">
    <property type="entry name" value="Sin3_C"/>
</dbReference>
<feature type="compositionally biased region" description="Pro residues" evidence="8">
    <location>
        <begin position="97"/>
        <end position="114"/>
    </location>
</feature>
<proteinExistence type="predicted"/>
<reference evidence="10 11" key="1">
    <citation type="journal article" date="2016" name="Genome Biol. Evol.">
        <title>Divergent and convergent evolution of fungal pathogenicity.</title>
        <authorList>
            <person name="Shang Y."/>
            <person name="Xiao G."/>
            <person name="Zheng P."/>
            <person name="Cen K."/>
            <person name="Zhan S."/>
            <person name="Wang C."/>
        </authorList>
    </citation>
    <scope>NUCLEOTIDE SEQUENCE [LARGE SCALE GENOMIC DNA]</scope>
    <source>
        <strain evidence="10 11">ARSEF 2679</strain>
    </source>
</reference>
<dbReference type="InterPro" id="IPR036600">
    <property type="entry name" value="PAH_sf"/>
</dbReference>
<feature type="compositionally biased region" description="Polar residues" evidence="8">
    <location>
        <begin position="318"/>
        <end position="336"/>
    </location>
</feature>
<dbReference type="PANTHER" id="PTHR12346:SF0">
    <property type="entry name" value="SIN3A, ISOFORM G"/>
    <property type="match status" value="1"/>
</dbReference>
<feature type="region of interest" description="Disordered" evidence="8">
    <location>
        <begin position="547"/>
        <end position="582"/>
    </location>
</feature>
<evidence type="ECO:0000256" key="8">
    <source>
        <dbReference type="SAM" id="MobiDB-lite"/>
    </source>
</evidence>
<feature type="domain" description="Histone deacetylase interacting" evidence="9">
    <location>
        <begin position="671"/>
        <end position="772"/>
    </location>
</feature>
<organism evidence="10 11">
    <name type="scientific">Cordyceps fumosorosea (strain ARSEF 2679)</name>
    <name type="common">Isaria fumosorosea</name>
    <dbReference type="NCBI Taxonomy" id="1081104"/>
    <lineage>
        <taxon>Eukaryota</taxon>
        <taxon>Fungi</taxon>
        <taxon>Dikarya</taxon>
        <taxon>Ascomycota</taxon>
        <taxon>Pezizomycotina</taxon>
        <taxon>Sordariomycetes</taxon>
        <taxon>Hypocreomycetidae</taxon>
        <taxon>Hypocreales</taxon>
        <taxon>Cordycipitaceae</taxon>
        <taxon>Cordyceps</taxon>
    </lineage>
</organism>
<evidence type="ECO:0000313" key="10">
    <source>
        <dbReference type="EMBL" id="OAA62260.1"/>
    </source>
</evidence>
<feature type="region of interest" description="Disordered" evidence="8">
    <location>
        <begin position="353"/>
        <end position="385"/>
    </location>
</feature>
<evidence type="ECO:0000256" key="3">
    <source>
        <dbReference type="ARBA" id="ARBA00022737"/>
    </source>
</evidence>
<dbReference type="Proteomes" id="UP000076744">
    <property type="component" value="Unassembled WGS sequence"/>
</dbReference>
<keyword evidence="3" id="KW-0677">Repeat</keyword>
<feature type="region of interest" description="Disordered" evidence="8">
    <location>
        <begin position="472"/>
        <end position="528"/>
    </location>
</feature>
<feature type="compositionally biased region" description="Acidic residues" evidence="8">
    <location>
        <begin position="962"/>
        <end position="971"/>
    </location>
</feature>
<dbReference type="PANTHER" id="PTHR12346">
    <property type="entry name" value="SIN3B-RELATED"/>
    <property type="match status" value="1"/>
</dbReference>
<dbReference type="FunFam" id="1.20.1160.11:FF:000003">
    <property type="entry name" value="Paired amphipathic helix SIN3-like protein"/>
    <property type="match status" value="1"/>
</dbReference>
<dbReference type="STRING" id="1081104.A0A167V5Z4"/>
<accession>A0A167V5Z4</accession>
<keyword evidence="4" id="KW-0805">Transcription regulation</keyword>
<dbReference type="RefSeq" id="XP_018704010.1">
    <property type="nucleotide sequence ID" value="XM_018848874.1"/>
</dbReference>
<keyword evidence="6 7" id="KW-0539">Nucleus</keyword>
<dbReference type="SMART" id="SM00761">
    <property type="entry name" value="HDAC_interact"/>
    <property type="match status" value="1"/>
</dbReference>
<dbReference type="GO" id="GO:0033698">
    <property type="term" value="C:Rpd3L complex"/>
    <property type="evidence" value="ECO:0007669"/>
    <property type="project" value="UniProtKB-ARBA"/>
</dbReference>
<evidence type="ECO:0000256" key="6">
    <source>
        <dbReference type="ARBA" id="ARBA00023242"/>
    </source>
</evidence>
<dbReference type="Pfam" id="PF16879">
    <property type="entry name" value="Sin3a_C"/>
    <property type="match status" value="1"/>
</dbReference>
<name>A0A167V5Z4_CORFA</name>
<dbReference type="InterPro" id="IPR003822">
    <property type="entry name" value="PAH"/>
</dbReference>
<feature type="compositionally biased region" description="Low complexity" evidence="8">
    <location>
        <begin position="157"/>
        <end position="170"/>
    </location>
</feature>
<evidence type="ECO:0000259" key="9">
    <source>
        <dbReference type="SMART" id="SM00761"/>
    </source>
</evidence>
<evidence type="ECO:0000256" key="4">
    <source>
        <dbReference type="ARBA" id="ARBA00023015"/>
    </source>
</evidence>
<gene>
    <name evidence="10" type="ORF">ISF_05269</name>
</gene>
<keyword evidence="5" id="KW-0804">Transcription</keyword>
<keyword evidence="2" id="KW-0678">Repressor</keyword>
<dbReference type="PROSITE" id="PS51477">
    <property type="entry name" value="PAH"/>
    <property type="match status" value="2"/>
</dbReference>
<dbReference type="OrthoDB" id="10265969at2759"/>
<dbReference type="EMBL" id="AZHB01000012">
    <property type="protein sequence ID" value="OAA62260.1"/>
    <property type="molecule type" value="Genomic_DNA"/>
</dbReference>
<dbReference type="Gene3D" id="1.20.1160.11">
    <property type="entry name" value="Paired amphipathic helix"/>
    <property type="match status" value="3"/>
</dbReference>
<feature type="region of interest" description="Disordered" evidence="8">
    <location>
        <begin position="293"/>
        <end position="336"/>
    </location>
</feature>
<evidence type="ECO:0000256" key="5">
    <source>
        <dbReference type="ARBA" id="ARBA00023163"/>
    </source>
</evidence>
<feature type="compositionally biased region" description="Low complexity" evidence="8">
    <location>
        <begin position="186"/>
        <end position="198"/>
    </location>
</feature>
<protein>
    <submittedName>
        <fullName evidence="10">Histone deacetylase interacting</fullName>
    </submittedName>
</protein>
<dbReference type="GeneID" id="30021561"/>
<evidence type="ECO:0000256" key="7">
    <source>
        <dbReference type="PROSITE-ProRule" id="PRU00810"/>
    </source>
</evidence>
<evidence type="ECO:0000313" key="11">
    <source>
        <dbReference type="Proteomes" id="UP000076744"/>
    </source>
</evidence>
<feature type="region of interest" description="Disordered" evidence="8">
    <location>
        <begin position="954"/>
        <end position="1045"/>
    </location>
</feature>
<comment type="caution">
    <text evidence="10">The sequence shown here is derived from an EMBL/GenBank/DDBJ whole genome shotgun (WGS) entry which is preliminary data.</text>
</comment>
<feature type="compositionally biased region" description="Low complexity" evidence="8">
    <location>
        <begin position="131"/>
        <end position="142"/>
    </location>
</feature>
<evidence type="ECO:0000256" key="2">
    <source>
        <dbReference type="ARBA" id="ARBA00022491"/>
    </source>
</evidence>
<feature type="compositionally biased region" description="Gly residues" evidence="8">
    <location>
        <begin position="299"/>
        <end position="309"/>
    </location>
</feature>
<dbReference type="Pfam" id="PF02671">
    <property type="entry name" value="PAH"/>
    <property type="match status" value="3"/>
</dbReference>
<feature type="compositionally biased region" description="Low complexity" evidence="8">
    <location>
        <begin position="359"/>
        <end position="372"/>
    </location>
</feature>
<dbReference type="Pfam" id="PF08295">
    <property type="entry name" value="Sin3_corepress"/>
    <property type="match status" value="1"/>
</dbReference>
<evidence type="ECO:0000256" key="1">
    <source>
        <dbReference type="ARBA" id="ARBA00004123"/>
    </source>
</evidence>
<dbReference type="FunFam" id="1.20.1160.11:FF:000001">
    <property type="entry name" value="Paired amphipathic helix protein Sin3"/>
    <property type="match status" value="1"/>
</dbReference>
<sequence>MNSNQGHHGQAGGGAPYDRDREMDDRHRALQQHEEMARRDQEREREAADHRFQSPHQSSAGSIPIHQPVASRIPGAIHSPGGLLANHNGSTSAMPMSGPPGPMQSYGAPPPPLPNDHARPLQHGVGGQHQGYGPIPHGQPAQGGPPPPPPGSGSVFGGPLQQQPQQQLPPDAQRPGQPGAPMVNVPAGGPQIQGGITQGQQPILNDALTYLDQVKVQFHDQPDVYNRFLDIMKDFKSQAIDTPGVINRVSELFAGHPNLIQGFNTFLPPGYRIECGAGNDPNTIRVTTPMGTTVQSIAGRGGPPDGHGPGQPIFPEQRGSQWPQRSPEANFSAPAQNGGSLFVQAAAQSGGYEATGHRAGSQAPAQAGANAATGRSTPGPAGLNGAAAAAQAGMERRGPVEFNHAISYVNKIKNRFQDKPDIYKQFLEILQTYQREQKPIQDVYAQVTTLFNAAPDLLEDFKQFLPETAGQAKAAGGRAEDGMAGGAGQQPGARDGQKMPPLGSFAPPASASKDKKRARNDKQAAGGVPLLAEVTSQPRLQAVAVNGKRPKLSHARGTLDGSTIEPTLTPVMPEPYPPRSSGTSNMDELAFFEKVKKFLSNRSSMNEFLKLCNLYSQNIIDRNTLFHKGSVFIQSNPDLLAFWKSWVGFDVHDVMIDNRPAPPTDKLSLSNCRGYGPSYRLLPKRERLKPCSGRDELCNSVLNDEWASHPTWASEDSGFVAHRKNQFEEGLHRIEEERHDYDFFIEANLKCIQLLEPIAQQMLAMTPSERDSFSMPGALAGQSTSIFKRICKKIYGERGIDVVNDLYSDPFAVVPILLARMKQKDEEWRFSQREWAKVWHNQTENMHLKSLDHMGILVKSTDKRNLTAKHLVDVIKTKHEEQRRERALKGKAPRHQSAWSFSDKEVVMDLLRMMMLYSMHNAQHSTQEKERILEFFEMFIPAFFELPEEVVQERVPRMQPESGDEEIEDNTPAELSNGRSRRNGKKGDLLRGVLDPGRIGSKPRGQKEDSTSGSKETTPDVNSTNDEEMADAPDEAPAPDMSNERWMPSVPKAVVTGSDNGLLDGDGELKADGFFSRPWYNFFCNQTLFVFFSIFHQLYERLQDIKGSRDNVTKEIERLSRRLPAKEIGLIENHMDFFAPEDDPSVFWPKTVELIEDYITGEIDENRYQDVMRHYYLRNGWKLYTIQDLLKTLCRLALTCSSTDVKEKTPDLIHQYLNSREKEETSYQTEISARKFAEKCVKDGDIFVICWFPQKSEATVRWLQRDDTTFYMDEMKLRERWQYYISSFIRVEPTEGVPRRGLHRVILTRNIPSGDAESDGERIPKPVAYDEGLAISICLTSSKMIWTPGTSEYFIYDHAPKTKEGRERRDKFAAALSAHRESKLLEKMVHNPAWTKDMSPEEVQEQNKNFRRWMDDGIAPPAPGGKPETQ</sequence>
<feature type="region of interest" description="Disordered" evidence="8">
    <location>
        <begin position="1387"/>
        <end position="1430"/>
    </location>
</feature>
<keyword evidence="11" id="KW-1185">Reference proteome</keyword>
<feature type="region of interest" description="Disordered" evidence="8">
    <location>
        <begin position="1"/>
        <end position="198"/>
    </location>
</feature>
<dbReference type="InterPro" id="IPR013194">
    <property type="entry name" value="HDAC_interact_dom"/>
</dbReference>
<dbReference type="GO" id="GO:0003714">
    <property type="term" value="F:transcription corepressor activity"/>
    <property type="evidence" value="ECO:0007669"/>
    <property type="project" value="InterPro"/>
</dbReference>
<feature type="compositionally biased region" description="Basic and acidic residues" evidence="8">
    <location>
        <begin position="17"/>
        <end position="52"/>
    </location>
</feature>
<feature type="compositionally biased region" description="Acidic residues" evidence="8">
    <location>
        <begin position="1025"/>
        <end position="1034"/>
    </location>
</feature>
<dbReference type="GO" id="GO:0000122">
    <property type="term" value="P:negative regulation of transcription by RNA polymerase II"/>
    <property type="evidence" value="ECO:0007669"/>
    <property type="project" value="TreeGrafter"/>
</dbReference>
<feature type="compositionally biased region" description="Polar residues" evidence="8">
    <location>
        <begin position="1011"/>
        <end position="1024"/>
    </location>
</feature>
<dbReference type="SUPFAM" id="SSF47762">
    <property type="entry name" value="PAH2 domain"/>
    <property type="match status" value="3"/>
</dbReference>
<dbReference type="InterPro" id="IPR039774">
    <property type="entry name" value="Sin3-like"/>
</dbReference>
<dbReference type="FunFam" id="1.20.1160.11:FF:000002">
    <property type="entry name" value="Paired amphipathic helix protein SIN3"/>
    <property type="match status" value="1"/>
</dbReference>
<dbReference type="GO" id="GO:0010628">
    <property type="term" value="P:positive regulation of gene expression"/>
    <property type="evidence" value="ECO:0007669"/>
    <property type="project" value="UniProtKB-ARBA"/>
</dbReference>